<evidence type="ECO:0000256" key="2">
    <source>
        <dbReference type="SAM" id="MobiDB-lite"/>
    </source>
</evidence>
<organism evidence="6 7">
    <name type="scientific">Saponaria officinalis</name>
    <name type="common">Common soapwort</name>
    <name type="synonym">Lychnis saponaria</name>
    <dbReference type="NCBI Taxonomy" id="3572"/>
    <lineage>
        <taxon>Eukaryota</taxon>
        <taxon>Viridiplantae</taxon>
        <taxon>Streptophyta</taxon>
        <taxon>Embryophyta</taxon>
        <taxon>Tracheophyta</taxon>
        <taxon>Spermatophyta</taxon>
        <taxon>Magnoliopsida</taxon>
        <taxon>eudicotyledons</taxon>
        <taxon>Gunneridae</taxon>
        <taxon>Pentapetalae</taxon>
        <taxon>Caryophyllales</taxon>
        <taxon>Caryophyllaceae</taxon>
        <taxon>Caryophylleae</taxon>
        <taxon>Saponaria</taxon>
    </lineage>
</organism>
<dbReference type="GO" id="GO:0006281">
    <property type="term" value="P:DNA repair"/>
    <property type="evidence" value="ECO:0007669"/>
    <property type="project" value="UniProtKB-KW"/>
</dbReference>
<dbReference type="CDD" id="cd18809">
    <property type="entry name" value="SF1_C_RecD"/>
    <property type="match status" value="1"/>
</dbReference>
<dbReference type="Pfam" id="PF05970">
    <property type="entry name" value="PIF1"/>
    <property type="match status" value="2"/>
</dbReference>
<keyword evidence="7" id="KW-1185">Reference proteome</keyword>
<protein>
    <recommendedName>
        <fullName evidence="1">ATP-dependent DNA helicase</fullName>
        <ecNumber evidence="1">5.6.2.3</ecNumber>
    </recommendedName>
</protein>
<dbReference type="InterPro" id="IPR049163">
    <property type="entry name" value="Pif1-like_2B_dom"/>
</dbReference>
<comment type="catalytic activity">
    <reaction evidence="1">
        <text>ATP + H2O = ADP + phosphate + H(+)</text>
        <dbReference type="Rhea" id="RHEA:13065"/>
        <dbReference type="ChEBI" id="CHEBI:15377"/>
        <dbReference type="ChEBI" id="CHEBI:15378"/>
        <dbReference type="ChEBI" id="CHEBI:30616"/>
        <dbReference type="ChEBI" id="CHEBI:43474"/>
        <dbReference type="ChEBI" id="CHEBI:456216"/>
        <dbReference type="EC" id="5.6.2.3"/>
    </reaction>
</comment>
<comment type="cofactor">
    <cofactor evidence="1">
        <name>Mg(2+)</name>
        <dbReference type="ChEBI" id="CHEBI:18420"/>
    </cofactor>
</comment>
<keyword evidence="1" id="KW-0233">DNA recombination</keyword>
<evidence type="ECO:0000259" key="4">
    <source>
        <dbReference type="Pfam" id="PF14214"/>
    </source>
</evidence>
<dbReference type="Proteomes" id="UP001443914">
    <property type="component" value="Unassembled WGS sequence"/>
</dbReference>
<keyword evidence="1" id="KW-0067">ATP-binding</keyword>
<dbReference type="GO" id="GO:0043139">
    <property type="term" value="F:5'-3' DNA helicase activity"/>
    <property type="evidence" value="ECO:0007669"/>
    <property type="project" value="UniProtKB-EC"/>
</dbReference>
<dbReference type="InterPro" id="IPR025476">
    <property type="entry name" value="Helitron_helicase-like"/>
</dbReference>
<comment type="similarity">
    <text evidence="1">Belongs to the helicase family.</text>
</comment>
<dbReference type="GO" id="GO:0000723">
    <property type="term" value="P:telomere maintenance"/>
    <property type="evidence" value="ECO:0007669"/>
    <property type="project" value="InterPro"/>
</dbReference>
<dbReference type="InterPro" id="IPR010285">
    <property type="entry name" value="DNA_helicase_pif1-like_DEAD"/>
</dbReference>
<dbReference type="PANTHER" id="PTHR10492">
    <property type="match status" value="1"/>
</dbReference>
<dbReference type="EMBL" id="JBDFQZ010000004">
    <property type="protein sequence ID" value="KAK9733811.1"/>
    <property type="molecule type" value="Genomic_DNA"/>
</dbReference>
<evidence type="ECO:0000256" key="1">
    <source>
        <dbReference type="RuleBase" id="RU363044"/>
    </source>
</evidence>
<dbReference type="Gene3D" id="3.40.50.300">
    <property type="entry name" value="P-loop containing nucleotide triphosphate hydrolases"/>
    <property type="match status" value="2"/>
</dbReference>
<dbReference type="Pfam" id="PF21530">
    <property type="entry name" value="Pif1_2B_dom"/>
    <property type="match status" value="1"/>
</dbReference>
<dbReference type="SUPFAM" id="SSF52540">
    <property type="entry name" value="P-loop containing nucleoside triphosphate hydrolases"/>
    <property type="match status" value="2"/>
</dbReference>
<evidence type="ECO:0000313" key="7">
    <source>
        <dbReference type="Proteomes" id="UP001443914"/>
    </source>
</evidence>
<dbReference type="FunFam" id="3.40.50.300:FF:002884">
    <property type="entry name" value="ATP-dependent DNA helicase"/>
    <property type="match status" value="1"/>
</dbReference>
<dbReference type="GO" id="GO:0006310">
    <property type="term" value="P:DNA recombination"/>
    <property type="evidence" value="ECO:0007669"/>
    <property type="project" value="UniProtKB-KW"/>
</dbReference>
<keyword evidence="1" id="KW-0378">Hydrolase</keyword>
<dbReference type="EC" id="5.6.2.3" evidence="1"/>
<keyword evidence="1" id="KW-0227">DNA damage</keyword>
<dbReference type="PANTHER" id="PTHR10492:SF94">
    <property type="entry name" value="ATP-DEPENDENT DNA HELICASE"/>
    <property type="match status" value="1"/>
</dbReference>
<keyword evidence="1" id="KW-0347">Helicase</keyword>
<dbReference type="InterPro" id="IPR027417">
    <property type="entry name" value="P-loop_NTPase"/>
</dbReference>
<accession>A0AAW1LKB7</accession>
<evidence type="ECO:0000313" key="6">
    <source>
        <dbReference type="EMBL" id="KAK9733811.1"/>
    </source>
</evidence>
<dbReference type="GO" id="GO:0005524">
    <property type="term" value="F:ATP binding"/>
    <property type="evidence" value="ECO:0007669"/>
    <property type="project" value="UniProtKB-KW"/>
</dbReference>
<evidence type="ECO:0000259" key="5">
    <source>
        <dbReference type="Pfam" id="PF21530"/>
    </source>
</evidence>
<evidence type="ECO:0000259" key="3">
    <source>
        <dbReference type="Pfam" id="PF05970"/>
    </source>
</evidence>
<feature type="domain" description="DNA helicase Pif1-like DEAD-box helicase" evidence="3">
    <location>
        <begin position="991"/>
        <end position="1037"/>
    </location>
</feature>
<dbReference type="Pfam" id="PF14214">
    <property type="entry name" value="Helitron_like_N"/>
    <property type="match status" value="1"/>
</dbReference>
<feature type="domain" description="DNA helicase Pif1-like 2B" evidence="5">
    <location>
        <begin position="1141"/>
        <end position="1184"/>
    </location>
</feature>
<dbReference type="GO" id="GO:0016787">
    <property type="term" value="F:hydrolase activity"/>
    <property type="evidence" value="ECO:0007669"/>
    <property type="project" value="UniProtKB-KW"/>
</dbReference>
<sequence length="1309" mass="148640">MVDPFPHYTSIGGSRSSKRMKTTQSLSQATVQSPYASYLPHVITLHLIIDNMMRLKYISYMRRAAEALDFKVTRRAQSRKSIKTIPKVPGADKSRPFPAEPLKLPQPQIFSKCRAKKFVYESPHFCCGDGEVILLSNEFPPELEMLYTSNEEHAVHFRKYARLYNNLFAFTSLGGKFDVSTQKGIYVFKLHGQIYHHIPDLLHNNESPKYLQLYFYDGQHEAQNRTSCFPELRQDETQILLNKNTVHDQRTHNTPTSNEVAAIWSESTSSSQASSPHIVVFGKSSEPHRIMHYYGCYDPLQYPLLFPSGECGWSQGLKKQSELVSNTTVNTANHAASWETQSVEKLLAEKNISCREYYCYKLQKRPGNLLLRAGRCLQQYIVDMYVKVENTRLDFFRNNQDTIRAELYQGIVDTLQNGEHSAANVGHRLILPPSFIGGPRDMKKRYLNAMSLVQRYGKPDLFITITCNPNWPEIKQELGPGEESQNRQDLVARIFRAKLIAVKKLIMEKKCFGEVAAMIYVVEFQKRGLPHAHLLIILKPNFKIKCPADFDKFVCTKILPTSAPYLRKLVLQHMMHGPCGKLNLQCPCMKHGKSIGVCKYGYPKPFSCETTQNTDGYPMYRRRNFGETATVRKATLDNRWVIPFNTYLLGLFDCHLNVEVCSTILAVKYLYKYVYKGHDKISFNVVPDGSTTVIDEIDQYQSGRWVSPCEAAWRIFGFDLFEIHPPVMLLPIHLKNMQTLQLRPYEQLDLVVANERRSRTPLTEFFKINASQNVRRLLYGEFTKHYRWDTSQKAWFKKKNKLIVIGRLAFVAPAEGERYFLRLLLLHVRGPESFEHLLTVEGHRCGTFQEAAIRLRLLEEENAAYLCLNEASEVQMPFALRRLFSTVLVFCQPSNPTELGTLNQAQQAAFDSIMDHVRQQKPGAFFIDGPGGTGKTYLYNALYAEIRLMNKIVLPTATSGIAASNIPSGRTAHSRFKIPIDSNLSLGCDNVESVDSLLRDLCDPHVIFGGKLIVFGGDFRQVLPVVPHTREDPEFSAFLLALGNGALQTESHGFVKLPDQIFGTSGDIPDPITELTGVAFPELDLIGFDSDIFTTRAILTPMNDDVDCINDVLIHKFPGSAVKYTSFDTMLDDNCNIYPAEFINKLCPGGISPHELVLKKNCPVILLRNILPSFGLCNGTRLLCKRFFPNLIEYVITVGHHKGQHVFIPRIKLRPSASVNYPFQFQRKQFPLKLSFAMTINKSQGQTLSQVAVYLPRPCFSHGQLYVALSRARQAKKVNVISTATDDQRLGGYVKNIVSYDVLQLAGII</sequence>
<feature type="domain" description="Helitron helicase-like" evidence="4">
    <location>
        <begin position="357"/>
        <end position="536"/>
    </location>
</feature>
<keyword evidence="1" id="KW-0547">Nucleotide-binding</keyword>
<feature type="region of interest" description="Disordered" evidence="2">
    <location>
        <begin position="1"/>
        <end position="24"/>
    </location>
</feature>
<name>A0AAW1LKB7_SAPOF</name>
<feature type="domain" description="DNA helicase Pif1-like DEAD-box helicase" evidence="3">
    <location>
        <begin position="902"/>
        <end position="988"/>
    </location>
</feature>
<comment type="caution">
    <text evidence="6">The sequence shown here is derived from an EMBL/GenBank/DDBJ whole genome shotgun (WGS) entry which is preliminary data.</text>
</comment>
<reference evidence="6" key="1">
    <citation type="submission" date="2024-03" db="EMBL/GenBank/DDBJ databases">
        <title>WGS assembly of Saponaria officinalis var. Norfolk2.</title>
        <authorList>
            <person name="Jenkins J."/>
            <person name="Shu S."/>
            <person name="Grimwood J."/>
            <person name="Barry K."/>
            <person name="Goodstein D."/>
            <person name="Schmutz J."/>
            <person name="Leebens-Mack J."/>
            <person name="Osbourn A."/>
        </authorList>
    </citation>
    <scope>NUCLEOTIDE SEQUENCE [LARGE SCALE GENOMIC DNA]</scope>
    <source>
        <strain evidence="6">JIC</strain>
    </source>
</reference>
<keyword evidence="1" id="KW-0234">DNA repair</keyword>
<proteinExistence type="inferred from homology"/>
<gene>
    <name evidence="6" type="ORF">RND81_04G093900</name>
</gene>